<feature type="transmembrane region" description="Helical" evidence="1">
    <location>
        <begin position="126"/>
        <end position="147"/>
    </location>
</feature>
<keyword evidence="1" id="KW-1133">Transmembrane helix</keyword>
<feature type="transmembrane region" description="Helical" evidence="1">
    <location>
        <begin position="21"/>
        <end position="39"/>
    </location>
</feature>
<dbReference type="RefSeq" id="WP_088336968.1">
    <property type="nucleotide sequence ID" value="NZ_CP021934.1"/>
</dbReference>
<dbReference type="EMBL" id="CP021934">
    <property type="protein sequence ID" value="ASC02557.1"/>
    <property type="molecule type" value="Genomic_DNA"/>
</dbReference>
<evidence type="ECO:0000313" key="3">
    <source>
        <dbReference type="Proteomes" id="UP000196759"/>
    </source>
</evidence>
<protein>
    <submittedName>
        <fullName evidence="2">Uncharacterized protein</fullName>
    </submittedName>
</protein>
<feature type="transmembrane region" description="Helical" evidence="1">
    <location>
        <begin position="100"/>
        <end position="120"/>
    </location>
</feature>
<reference evidence="2 3" key="1">
    <citation type="submission" date="2017-06" db="EMBL/GenBank/DDBJ databases">
        <title>Draft genome sequence of Fusobacterium nucleatum subsp. polymorphum KCOM 1260 (=ChDC F218).</title>
        <authorList>
            <person name="Kook J.-K."/>
            <person name="Park S.-N."/>
            <person name="Lim Y.K."/>
            <person name="Roh H."/>
        </authorList>
    </citation>
    <scope>NUCLEOTIDE SEQUENCE [LARGE SCALE GENOMIC DNA]</scope>
    <source>
        <strain evidence="3">KCOM 1260 (ChDC F218)</strain>
    </source>
</reference>
<dbReference type="Proteomes" id="UP000196759">
    <property type="component" value="Chromosome"/>
</dbReference>
<gene>
    <name evidence="2" type="ORF">CBG50_04125</name>
</gene>
<evidence type="ECO:0000313" key="2">
    <source>
        <dbReference type="EMBL" id="ASC02557.1"/>
    </source>
</evidence>
<accession>A0A1Z3CG24</accession>
<name>A0A1Z3CG24_FUSNP</name>
<evidence type="ECO:0000256" key="1">
    <source>
        <dbReference type="SAM" id="Phobius"/>
    </source>
</evidence>
<keyword evidence="3" id="KW-1185">Reference proteome</keyword>
<feature type="transmembrane region" description="Helical" evidence="1">
    <location>
        <begin position="51"/>
        <end position="74"/>
    </location>
</feature>
<sequence length="239" mass="27763">MNNDFNSNIPDFSTRKKVLKLILFLLIISLAILVVQLFFKESLSFTQGNLAIINSFVAFILLFLYIVLIADMYVSIKRIKEREKIEVPNEFRVDGFKQTYFIILYIFVLLSALTLVFASITTGQNILMTLVSIVIVIIVSSFIYNMIKNRKFSLEVKNRNIKVLYKNQEIGAFEIADISFIGFSGSGREKVKKGDYPIMNIYSLKGEVFLNMPLSLRDYWLLKKYFLKNDVEVEDYYNL</sequence>
<proteinExistence type="predicted"/>
<organism evidence="2 3">
    <name type="scientific">Fusobacterium nucleatum subsp. polymorphum</name>
    <name type="common">Fusobacterium polymorphum</name>
    <dbReference type="NCBI Taxonomy" id="76857"/>
    <lineage>
        <taxon>Bacteria</taxon>
        <taxon>Fusobacteriati</taxon>
        <taxon>Fusobacteriota</taxon>
        <taxon>Fusobacteriia</taxon>
        <taxon>Fusobacteriales</taxon>
        <taxon>Fusobacteriaceae</taxon>
        <taxon>Fusobacterium</taxon>
    </lineage>
</organism>
<keyword evidence="1" id="KW-0472">Membrane</keyword>
<dbReference type="AlphaFoldDB" id="A0A1Z3CG24"/>
<keyword evidence="1" id="KW-0812">Transmembrane</keyword>